<sequence length="665" mass="71264">MSDVRTQLRIAVLGPLQAWRGDAALDLGPVRQRALLAALALRPDTTVSRRELLDGVWGLEPPGTGDKVVPVYVYRLRKCLYPQDGPADPVILHDRGGYRFSSAGAAVDTARLEEITAGSAEAAAAGDLASAIGLHARALELFQGEPLAGLPGPFAAGERFRLSERRIALLQEKLEWQLRLGRHADAVGELSALAPVHPHSEPFAALLMRALYGCGRRADALAVFARLRRRLVDDLGLEPGEELRRVHQAVLREDDGRLGIVPAPAAAKGVLLGGADAGRGKSADFRKAAAVRARDELPADPGTLAGRDRELALLTRAGEARVISVDGVAGAGKTALAVRAGHLLRADHPDGCLFVDLHGHSEGRDPLGTRAALRRLLRSVGVDARDADDVDELAALWRTATASLRLLVVLDDADSAEQVRPLLPGGGGSRVLVTSRRRLTGLDVDRRVPLGLLDLDAAEGVLRRIVGEPRAARERGAVRALARLCGRLPLALRIAGARLQNRPSWTVEYLVGRLADDDRRLGELTAGDRSVEAAFHQSYDRLPGTEQRVFRILGLSPVVETDPQAVAALAGCSPQAAERSLENLVDASLLQQPAPGRYGLHDLVRVYARRLAGQEPAPVAQARAGVFRFQPAARQWADDCEIPVEEPFKGWEEIFGVAGPSGRLS</sequence>
<dbReference type="PANTHER" id="PTHR35807">
    <property type="entry name" value="TRANSCRIPTIONAL REGULATOR REDD-RELATED"/>
    <property type="match status" value="1"/>
</dbReference>
<dbReference type="InterPro" id="IPR001867">
    <property type="entry name" value="OmpR/PhoB-type_DNA-bd"/>
</dbReference>
<dbReference type="InterPro" id="IPR016032">
    <property type="entry name" value="Sig_transdc_resp-reg_C-effctor"/>
</dbReference>
<comment type="caution">
    <text evidence="7">The sequence shown here is derived from an EMBL/GenBank/DDBJ whole genome shotgun (WGS) entry which is preliminary data.</text>
</comment>
<proteinExistence type="inferred from homology"/>
<keyword evidence="3 5" id="KW-0238">DNA-binding</keyword>
<dbReference type="GO" id="GO:0006355">
    <property type="term" value="P:regulation of DNA-templated transcription"/>
    <property type="evidence" value="ECO:0007669"/>
    <property type="project" value="InterPro"/>
</dbReference>
<dbReference type="GO" id="GO:0000160">
    <property type="term" value="P:phosphorelay signal transduction system"/>
    <property type="evidence" value="ECO:0007669"/>
    <property type="project" value="InterPro"/>
</dbReference>
<keyword evidence="8" id="KW-1185">Reference proteome</keyword>
<dbReference type="Gene3D" id="1.25.40.10">
    <property type="entry name" value="Tetratricopeptide repeat domain"/>
    <property type="match status" value="1"/>
</dbReference>
<evidence type="ECO:0000256" key="2">
    <source>
        <dbReference type="ARBA" id="ARBA00023015"/>
    </source>
</evidence>
<dbReference type="EMBL" id="WEGH01000002">
    <property type="protein sequence ID" value="MQY05254.1"/>
    <property type="molecule type" value="Genomic_DNA"/>
</dbReference>
<dbReference type="InterPro" id="IPR036388">
    <property type="entry name" value="WH-like_DNA-bd_sf"/>
</dbReference>
<dbReference type="GO" id="GO:0003677">
    <property type="term" value="F:DNA binding"/>
    <property type="evidence" value="ECO:0007669"/>
    <property type="project" value="UniProtKB-UniRule"/>
</dbReference>
<dbReference type="GO" id="GO:0043531">
    <property type="term" value="F:ADP binding"/>
    <property type="evidence" value="ECO:0007669"/>
    <property type="project" value="InterPro"/>
</dbReference>
<dbReference type="Gene3D" id="1.10.10.10">
    <property type="entry name" value="Winged helix-like DNA-binding domain superfamily/Winged helix DNA-binding domain"/>
    <property type="match status" value="2"/>
</dbReference>
<dbReference type="SMART" id="SM00862">
    <property type="entry name" value="Trans_reg_C"/>
    <property type="match status" value="1"/>
</dbReference>
<keyword evidence="2" id="KW-0805">Transcription regulation</keyword>
<dbReference type="InterPro" id="IPR005158">
    <property type="entry name" value="BTAD"/>
</dbReference>
<comment type="similarity">
    <text evidence="1">Belongs to the AfsR/DnrI/RedD regulatory family.</text>
</comment>
<dbReference type="PROSITE" id="PS51755">
    <property type="entry name" value="OMPR_PHOB"/>
    <property type="match status" value="1"/>
</dbReference>
<organism evidence="7 8">
    <name type="scientific">Actinomadura macrotermitis</name>
    <dbReference type="NCBI Taxonomy" id="2585200"/>
    <lineage>
        <taxon>Bacteria</taxon>
        <taxon>Bacillati</taxon>
        <taxon>Actinomycetota</taxon>
        <taxon>Actinomycetes</taxon>
        <taxon>Streptosporangiales</taxon>
        <taxon>Thermomonosporaceae</taxon>
        <taxon>Actinomadura</taxon>
    </lineage>
</organism>
<dbReference type="SUPFAM" id="SSF48452">
    <property type="entry name" value="TPR-like"/>
    <property type="match status" value="1"/>
</dbReference>
<evidence type="ECO:0000313" key="7">
    <source>
        <dbReference type="EMBL" id="MQY05254.1"/>
    </source>
</evidence>
<dbReference type="OrthoDB" id="5521887at2"/>
<evidence type="ECO:0000256" key="5">
    <source>
        <dbReference type="PROSITE-ProRule" id="PRU01091"/>
    </source>
</evidence>
<dbReference type="InterPro" id="IPR027417">
    <property type="entry name" value="P-loop_NTPase"/>
</dbReference>
<reference evidence="7 8" key="1">
    <citation type="submission" date="2019-10" db="EMBL/GenBank/DDBJ databases">
        <title>Actinomadura rubteroloni sp. nov. and Actinomadura macrotermitis sp. nov., isolated from the gut of fungus growing-termite Macrotermes natalensis.</title>
        <authorList>
            <person name="Benndorf R."/>
            <person name="Martin K."/>
            <person name="Kuefner M."/>
            <person name="De Beer W."/>
            <person name="Kaster A.-K."/>
            <person name="Vollmers J."/>
            <person name="Poulsen M."/>
            <person name="Beemelmanns C."/>
        </authorList>
    </citation>
    <scope>NUCLEOTIDE SEQUENCE [LARGE SCALE GENOMIC DNA]</scope>
    <source>
        <strain evidence="7 8">RB68</strain>
    </source>
</reference>
<dbReference type="SUPFAM" id="SSF46894">
    <property type="entry name" value="C-terminal effector domain of the bipartite response regulators"/>
    <property type="match status" value="1"/>
</dbReference>
<evidence type="ECO:0000256" key="1">
    <source>
        <dbReference type="ARBA" id="ARBA00005820"/>
    </source>
</evidence>
<dbReference type="SUPFAM" id="SSF52540">
    <property type="entry name" value="P-loop containing nucleoside triphosphate hydrolases"/>
    <property type="match status" value="1"/>
</dbReference>
<dbReference type="AlphaFoldDB" id="A0A7K0BX58"/>
<dbReference type="Pfam" id="PF00486">
    <property type="entry name" value="Trans_reg_C"/>
    <property type="match status" value="1"/>
</dbReference>
<dbReference type="CDD" id="cd15831">
    <property type="entry name" value="BTAD"/>
    <property type="match status" value="1"/>
</dbReference>
<feature type="DNA-binding region" description="OmpR/PhoB-type" evidence="5">
    <location>
        <begin position="1"/>
        <end position="102"/>
    </location>
</feature>
<evidence type="ECO:0000313" key="8">
    <source>
        <dbReference type="Proteomes" id="UP000487268"/>
    </source>
</evidence>
<name>A0A7K0BX58_9ACTN</name>
<dbReference type="InterPro" id="IPR051677">
    <property type="entry name" value="AfsR-DnrI-RedD_regulator"/>
</dbReference>
<dbReference type="Pfam" id="PF03704">
    <property type="entry name" value="BTAD"/>
    <property type="match status" value="1"/>
</dbReference>
<keyword evidence="4" id="KW-0804">Transcription</keyword>
<dbReference type="Gene3D" id="3.40.50.300">
    <property type="entry name" value="P-loop containing nucleotide triphosphate hydrolases"/>
    <property type="match status" value="1"/>
</dbReference>
<dbReference type="RefSeq" id="WP_153533345.1">
    <property type="nucleotide sequence ID" value="NZ_WEGH01000002.1"/>
</dbReference>
<evidence type="ECO:0000256" key="3">
    <source>
        <dbReference type="ARBA" id="ARBA00023125"/>
    </source>
</evidence>
<gene>
    <name evidence="7" type="primary">afsR_3</name>
    <name evidence="7" type="ORF">ACRB68_33260</name>
</gene>
<evidence type="ECO:0000259" key="6">
    <source>
        <dbReference type="PROSITE" id="PS51755"/>
    </source>
</evidence>
<dbReference type="PANTHER" id="PTHR35807:SF1">
    <property type="entry name" value="TRANSCRIPTIONAL REGULATOR REDD"/>
    <property type="match status" value="1"/>
</dbReference>
<dbReference type="PRINTS" id="PR00364">
    <property type="entry name" value="DISEASERSIST"/>
</dbReference>
<evidence type="ECO:0000256" key="4">
    <source>
        <dbReference type="ARBA" id="ARBA00023163"/>
    </source>
</evidence>
<dbReference type="Proteomes" id="UP000487268">
    <property type="component" value="Unassembled WGS sequence"/>
</dbReference>
<accession>A0A7K0BX58</accession>
<feature type="domain" description="OmpR/PhoB-type" evidence="6">
    <location>
        <begin position="1"/>
        <end position="102"/>
    </location>
</feature>
<protein>
    <submittedName>
        <fullName evidence="7">Regulatory protein AfsR</fullName>
    </submittedName>
</protein>
<dbReference type="InterPro" id="IPR011990">
    <property type="entry name" value="TPR-like_helical_dom_sf"/>
</dbReference>
<dbReference type="SMART" id="SM01043">
    <property type="entry name" value="BTAD"/>
    <property type="match status" value="1"/>
</dbReference>